<dbReference type="NCBIfam" id="NF002537">
    <property type="entry name" value="PRK02090.1"/>
    <property type="match status" value="1"/>
</dbReference>
<dbReference type="EMBL" id="CAFBMX010000001">
    <property type="protein sequence ID" value="CAB4913423.1"/>
    <property type="molecule type" value="Genomic_DNA"/>
</dbReference>
<comment type="similarity">
    <text evidence="1">Belongs to the PAPS reductase family. CysH subfamily.</text>
</comment>
<protein>
    <submittedName>
        <fullName evidence="5">Unannotated protein</fullName>
    </submittedName>
</protein>
<dbReference type="GO" id="GO:0019379">
    <property type="term" value="P:sulfate assimilation, phosphoadenylyl sulfate reduction by phosphoadenylyl-sulfate reductase (thioredoxin)"/>
    <property type="evidence" value="ECO:0007669"/>
    <property type="project" value="InterPro"/>
</dbReference>
<dbReference type="PANTHER" id="PTHR46509">
    <property type="entry name" value="PHOSPHOADENOSINE PHOSPHOSULFATE REDUCTASE"/>
    <property type="match status" value="1"/>
</dbReference>
<dbReference type="InterPro" id="IPR014729">
    <property type="entry name" value="Rossmann-like_a/b/a_fold"/>
</dbReference>
<evidence type="ECO:0000256" key="1">
    <source>
        <dbReference type="ARBA" id="ARBA00009732"/>
    </source>
</evidence>
<name>A0A6J7H9E1_9ZZZZ</name>
<dbReference type="GO" id="GO:0005737">
    <property type="term" value="C:cytoplasm"/>
    <property type="evidence" value="ECO:0007669"/>
    <property type="project" value="TreeGrafter"/>
</dbReference>
<comment type="pathway">
    <text evidence="3">Sulfur metabolism; hydrogen sulfide biosynthesis; sulfite from sulfate.</text>
</comment>
<sequence length="223" mass="24842">MTAAALDPQNPPDLEALSAEEVIAWAHEHFGDQVALACSFQQEESVLVDILVRDRPDARAFALDTGLLFAETYATWKTFEDRFGIAVETAVGPTLEEQAAAHGDELWKRDPGACCGLRKVEPLQRTLSGLDAWITGVRRDQAPTRAGARKFEWDERNGLWKFNPLADWSEQDVWARINERDLPYHPLHDQGYSSIGCIPCTQPGAGREGRWQGNDKTECGLHG</sequence>
<evidence type="ECO:0000259" key="4">
    <source>
        <dbReference type="Pfam" id="PF01507"/>
    </source>
</evidence>
<dbReference type="AlphaFoldDB" id="A0A6J7H9E1"/>
<feature type="domain" description="Phosphoadenosine phosphosulphate reductase" evidence="4">
    <location>
        <begin position="34"/>
        <end position="203"/>
    </location>
</feature>
<evidence type="ECO:0000256" key="2">
    <source>
        <dbReference type="ARBA" id="ARBA00023002"/>
    </source>
</evidence>
<dbReference type="InterPro" id="IPR004511">
    <property type="entry name" value="PAPS/APS_Rdtase"/>
</dbReference>
<dbReference type="CDD" id="cd23945">
    <property type="entry name" value="PAPS_reductase"/>
    <property type="match status" value="1"/>
</dbReference>
<dbReference type="Gene3D" id="3.40.50.620">
    <property type="entry name" value="HUPs"/>
    <property type="match status" value="1"/>
</dbReference>
<dbReference type="NCBIfam" id="TIGR00434">
    <property type="entry name" value="cysH"/>
    <property type="match status" value="1"/>
</dbReference>
<dbReference type="SUPFAM" id="SSF52402">
    <property type="entry name" value="Adenine nucleotide alpha hydrolases-like"/>
    <property type="match status" value="1"/>
</dbReference>
<gene>
    <name evidence="5" type="ORF">UFOPK3674_00067</name>
</gene>
<dbReference type="PANTHER" id="PTHR46509:SF1">
    <property type="entry name" value="PHOSPHOADENOSINE PHOSPHOSULFATE REDUCTASE"/>
    <property type="match status" value="1"/>
</dbReference>
<dbReference type="PIRSF" id="PIRSF000857">
    <property type="entry name" value="PAPS_reductase"/>
    <property type="match status" value="1"/>
</dbReference>
<dbReference type="Pfam" id="PF01507">
    <property type="entry name" value="PAPS_reduct"/>
    <property type="match status" value="1"/>
</dbReference>
<accession>A0A6J7H9E1</accession>
<proteinExistence type="inferred from homology"/>
<dbReference type="InterPro" id="IPR002500">
    <property type="entry name" value="PAPS_reduct_dom"/>
</dbReference>
<reference evidence="5" key="1">
    <citation type="submission" date="2020-05" db="EMBL/GenBank/DDBJ databases">
        <authorList>
            <person name="Chiriac C."/>
            <person name="Salcher M."/>
            <person name="Ghai R."/>
            <person name="Kavagutti S V."/>
        </authorList>
    </citation>
    <scope>NUCLEOTIDE SEQUENCE</scope>
</reference>
<dbReference type="HAMAP" id="MF_00063">
    <property type="entry name" value="CysH"/>
    <property type="match status" value="1"/>
</dbReference>
<organism evidence="5">
    <name type="scientific">freshwater metagenome</name>
    <dbReference type="NCBI Taxonomy" id="449393"/>
    <lineage>
        <taxon>unclassified sequences</taxon>
        <taxon>metagenomes</taxon>
        <taxon>ecological metagenomes</taxon>
    </lineage>
</organism>
<keyword evidence="2" id="KW-0560">Oxidoreductase</keyword>
<evidence type="ECO:0000256" key="3">
    <source>
        <dbReference type="ARBA" id="ARBA00024327"/>
    </source>
</evidence>
<dbReference type="GO" id="GO:0004604">
    <property type="term" value="F:phosphoadenylyl-sulfate reductase (thioredoxin) activity"/>
    <property type="evidence" value="ECO:0007669"/>
    <property type="project" value="InterPro"/>
</dbReference>
<evidence type="ECO:0000313" key="5">
    <source>
        <dbReference type="EMBL" id="CAB4913423.1"/>
    </source>
</evidence>